<dbReference type="AlphaFoldDB" id="A0AAD4SKQ2"/>
<organism evidence="3 4">
    <name type="scientific">Papaver atlanticum</name>
    <dbReference type="NCBI Taxonomy" id="357466"/>
    <lineage>
        <taxon>Eukaryota</taxon>
        <taxon>Viridiplantae</taxon>
        <taxon>Streptophyta</taxon>
        <taxon>Embryophyta</taxon>
        <taxon>Tracheophyta</taxon>
        <taxon>Spermatophyta</taxon>
        <taxon>Magnoliopsida</taxon>
        <taxon>Ranunculales</taxon>
        <taxon>Papaveraceae</taxon>
        <taxon>Papaveroideae</taxon>
        <taxon>Papaver</taxon>
    </lineage>
</organism>
<comment type="caution">
    <text evidence="3">The sequence shown here is derived from an EMBL/GenBank/DDBJ whole genome shotgun (WGS) entry which is preliminary data.</text>
</comment>
<proteinExistence type="inferred from homology"/>
<evidence type="ECO:0000256" key="2">
    <source>
        <dbReference type="ARBA" id="ARBA00022679"/>
    </source>
</evidence>
<sequence length="445" mass="50088">MEEVRNKTTFNSELIVTIKGETMVTPAEETPNGLHFMSNLDRMVHMIDTCYCFNTTSDVGRFDAAQVMKDGLAKVLVHYYPFAGRIIMNEKGKYMVNCTGEGALFVEAEANLTLNEIGDFTKPDPVTYGKLVYGLLDPTSIQNPLVVAQVTKFKCGGFVLGFTMNHAMADGTSTAEFVKSWGEVTRGLPLSIPPFLDRTLLKARNPPKVEFTHEYEDIVDVSNTEAIFEQEMLINKSFIFHPEDLEQLKKKAMEDGVLQRCSSFEVLTALMWRARTQSLRYNPDQQVRILFAVDARPSLDPKLPKGYFGNAFLMMNCQCSVSEMLDSPLSSTIERIQRSIKMVTDEYVKSTIDFLEEPKLILPHSATVFLSAWSKLGFNSVDFGWGEPFFAGPPRLTIKEVVLFVSHGKDNQGINLILCLPASTMKVFEELIEMSKNFKKPLARL</sequence>
<keyword evidence="4" id="KW-1185">Reference proteome</keyword>
<gene>
    <name evidence="3" type="ORF">MKW98_010188</name>
</gene>
<dbReference type="Proteomes" id="UP001202328">
    <property type="component" value="Unassembled WGS sequence"/>
</dbReference>
<dbReference type="EMBL" id="JAJJMB010010045">
    <property type="protein sequence ID" value="KAI3911301.1"/>
    <property type="molecule type" value="Genomic_DNA"/>
</dbReference>
<evidence type="ECO:0000256" key="1">
    <source>
        <dbReference type="ARBA" id="ARBA00009861"/>
    </source>
</evidence>
<dbReference type="PANTHER" id="PTHR31642:SF310">
    <property type="entry name" value="FATTY ALCOHOL:CAFFEOYL-COA ACYLTRANSFERASE"/>
    <property type="match status" value="1"/>
</dbReference>
<comment type="similarity">
    <text evidence="1">Belongs to the plant acyltransferase family.</text>
</comment>
<dbReference type="GO" id="GO:0016747">
    <property type="term" value="F:acyltransferase activity, transferring groups other than amino-acyl groups"/>
    <property type="evidence" value="ECO:0007669"/>
    <property type="project" value="TreeGrafter"/>
</dbReference>
<reference evidence="3" key="1">
    <citation type="submission" date="2022-04" db="EMBL/GenBank/DDBJ databases">
        <title>A functionally conserved STORR gene fusion in Papaver species that diverged 16.8 million years ago.</title>
        <authorList>
            <person name="Catania T."/>
        </authorList>
    </citation>
    <scope>NUCLEOTIDE SEQUENCE</scope>
    <source>
        <strain evidence="3">S-188037</strain>
    </source>
</reference>
<dbReference type="Pfam" id="PF02458">
    <property type="entry name" value="Transferase"/>
    <property type="match status" value="1"/>
</dbReference>
<protein>
    <recommendedName>
        <fullName evidence="5">Omega-hydroxypalmitate O-feruloyl transferase</fullName>
    </recommendedName>
</protein>
<evidence type="ECO:0000313" key="4">
    <source>
        <dbReference type="Proteomes" id="UP001202328"/>
    </source>
</evidence>
<dbReference type="PANTHER" id="PTHR31642">
    <property type="entry name" value="TRICHOTHECENE 3-O-ACETYLTRANSFERASE"/>
    <property type="match status" value="1"/>
</dbReference>
<name>A0AAD4SKQ2_9MAGN</name>
<evidence type="ECO:0008006" key="5">
    <source>
        <dbReference type="Google" id="ProtNLM"/>
    </source>
</evidence>
<evidence type="ECO:0000313" key="3">
    <source>
        <dbReference type="EMBL" id="KAI3911301.1"/>
    </source>
</evidence>
<dbReference type="InterPro" id="IPR023213">
    <property type="entry name" value="CAT-like_dom_sf"/>
</dbReference>
<keyword evidence="2" id="KW-0808">Transferase</keyword>
<dbReference type="InterPro" id="IPR050317">
    <property type="entry name" value="Plant_Fungal_Acyltransferase"/>
</dbReference>
<dbReference type="Gene3D" id="3.30.559.10">
    <property type="entry name" value="Chloramphenicol acetyltransferase-like domain"/>
    <property type="match status" value="2"/>
</dbReference>
<accession>A0AAD4SKQ2</accession>